<reference evidence="3 5" key="2">
    <citation type="submission" date="2020-07" db="EMBL/GenBank/DDBJ databases">
        <title>Sequencing the genomes of 1000 actinobacteria strains.</title>
        <authorList>
            <person name="Klenk H.-P."/>
        </authorList>
    </citation>
    <scope>NUCLEOTIDE SEQUENCE [LARGE SCALE GENOMIC DNA]</scope>
    <source>
        <strain evidence="3 5">DSM 10309</strain>
    </source>
</reference>
<dbReference type="InterPro" id="IPR036366">
    <property type="entry name" value="PGBDSf"/>
</dbReference>
<reference evidence="2 4" key="1">
    <citation type="submission" date="2019-07" db="EMBL/GenBank/DDBJ databases">
        <title>Whole genome shotgun sequence of Frigoribacterium faeni NBRC 103066.</title>
        <authorList>
            <person name="Hosoyama A."/>
            <person name="Uohara A."/>
            <person name="Ohji S."/>
            <person name="Ichikawa N."/>
        </authorList>
    </citation>
    <scope>NUCLEOTIDE SEQUENCE [LARGE SCALE GENOMIC DNA]</scope>
    <source>
        <strain evidence="2 4">NBRC 103066</strain>
    </source>
</reference>
<dbReference type="Proteomes" id="UP000522688">
    <property type="component" value="Unassembled WGS sequence"/>
</dbReference>
<keyword evidence="3" id="KW-0378">Hydrolase</keyword>
<name>A0A7W3PJB4_9MICO</name>
<comment type="caution">
    <text evidence="3">The sequence shown here is derived from an EMBL/GenBank/DDBJ whole genome shotgun (WGS) entry which is preliminary data.</text>
</comment>
<accession>A0A7W3PJB4</accession>
<feature type="domain" description="Peptidoglycan binding-like" evidence="1">
    <location>
        <begin position="124"/>
        <end position="171"/>
    </location>
</feature>
<dbReference type="Gene3D" id="1.10.101.10">
    <property type="entry name" value="PGBD-like superfamily/PGBD"/>
    <property type="match status" value="1"/>
</dbReference>
<dbReference type="EMBL" id="JACGWW010000003">
    <property type="protein sequence ID" value="MBA8814215.1"/>
    <property type="molecule type" value="Genomic_DNA"/>
</dbReference>
<keyword evidence="4" id="KW-1185">Reference proteome</keyword>
<dbReference type="GO" id="GO:0016787">
    <property type="term" value="F:hydrolase activity"/>
    <property type="evidence" value="ECO:0007669"/>
    <property type="project" value="UniProtKB-KW"/>
</dbReference>
<evidence type="ECO:0000313" key="3">
    <source>
        <dbReference type="EMBL" id="MBA8814215.1"/>
    </source>
</evidence>
<sequence>MTRRSAARGLWGWAVPVALWLTPVVVFALLLPTALVADEAPVGAADSGEVVVGERVRDLRTAVSVTVAEPATVPLRLRVGGTVTSLPRASRVASGVIVIGVDGLPLRALVSDDPVYRDLRRDDRGPDVAAVAGFLAALGYDAGAGPSVFGPRMERAVEAFQRADGLEPDGVFRVDRVAYLPPEAAGEITFGVTLGQEVSAGDDLGTSAAAGGLVTIAPLDGAGDLGEIFGDQPVTLSYRRETVELTSVDAVDTDPATSRAVRDLVDALRASRAVDSDRASPDGAIEGFSLALASPQRLGSVPGRAVVASADGALCVYEAREGGARPVPVTVEAPSSELGVAYVDADLIGRTVIVAPTAGDLGGSPCT</sequence>
<evidence type="ECO:0000313" key="4">
    <source>
        <dbReference type="Proteomes" id="UP000321154"/>
    </source>
</evidence>
<evidence type="ECO:0000313" key="5">
    <source>
        <dbReference type="Proteomes" id="UP000522688"/>
    </source>
</evidence>
<gene>
    <name evidence="3" type="ORF">FB463_002481</name>
    <name evidence="2" type="ORF">FFA01_20010</name>
</gene>
<evidence type="ECO:0000259" key="1">
    <source>
        <dbReference type="Pfam" id="PF01471"/>
    </source>
</evidence>
<organism evidence="3 5">
    <name type="scientific">Frigoribacterium faeni</name>
    <dbReference type="NCBI Taxonomy" id="145483"/>
    <lineage>
        <taxon>Bacteria</taxon>
        <taxon>Bacillati</taxon>
        <taxon>Actinomycetota</taxon>
        <taxon>Actinomycetes</taxon>
        <taxon>Micrococcales</taxon>
        <taxon>Microbacteriaceae</taxon>
        <taxon>Frigoribacterium</taxon>
    </lineage>
</organism>
<evidence type="ECO:0000313" key="2">
    <source>
        <dbReference type="EMBL" id="GEK83692.1"/>
    </source>
</evidence>
<dbReference type="InterPro" id="IPR036365">
    <property type="entry name" value="PGBD-like_sf"/>
</dbReference>
<dbReference type="EMBL" id="BJUV01000018">
    <property type="protein sequence ID" value="GEK83692.1"/>
    <property type="molecule type" value="Genomic_DNA"/>
</dbReference>
<proteinExistence type="predicted"/>
<dbReference type="InterPro" id="IPR002477">
    <property type="entry name" value="Peptidoglycan-bd-like"/>
</dbReference>
<dbReference type="RefSeq" id="WP_167627340.1">
    <property type="nucleotide sequence ID" value="NZ_BAAAHR010000007.1"/>
</dbReference>
<dbReference type="AlphaFoldDB" id="A0A7W3PJB4"/>
<dbReference type="Pfam" id="PF01471">
    <property type="entry name" value="PG_binding_1"/>
    <property type="match status" value="1"/>
</dbReference>
<protein>
    <submittedName>
        <fullName evidence="3">Peptidoglycan hydrolase-like protein with peptidoglycan-binding domain</fullName>
    </submittedName>
</protein>
<dbReference type="Proteomes" id="UP000321154">
    <property type="component" value="Unassembled WGS sequence"/>
</dbReference>
<dbReference type="SUPFAM" id="SSF47090">
    <property type="entry name" value="PGBD-like"/>
    <property type="match status" value="1"/>
</dbReference>